<dbReference type="PROSITE" id="PS50013">
    <property type="entry name" value="CHROMO_2"/>
    <property type="match status" value="1"/>
</dbReference>
<feature type="transmembrane region" description="Helical" evidence="4">
    <location>
        <begin position="187"/>
        <end position="211"/>
    </location>
</feature>
<feature type="coiled-coil region" evidence="3">
    <location>
        <begin position="65"/>
        <end position="92"/>
    </location>
</feature>
<organism evidence="6">
    <name type="scientific">Amblyomma aureolatum</name>
    <dbReference type="NCBI Taxonomy" id="187763"/>
    <lineage>
        <taxon>Eukaryota</taxon>
        <taxon>Metazoa</taxon>
        <taxon>Ecdysozoa</taxon>
        <taxon>Arthropoda</taxon>
        <taxon>Chelicerata</taxon>
        <taxon>Arachnida</taxon>
        <taxon>Acari</taxon>
        <taxon>Parasitiformes</taxon>
        <taxon>Ixodida</taxon>
        <taxon>Ixodoidea</taxon>
        <taxon>Ixodidae</taxon>
        <taxon>Amblyomminae</taxon>
        <taxon>Amblyomma</taxon>
    </lineage>
</organism>
<feature type="domain" description="Chromo" evidence="5">
    <location>
        <begin position="24"/>
        <end position="87"/>
    </location>
</feature>
<feature type="non-terminal residue" evidence="6">
    <location>
        <position position="1"/>
    </location>
</feature>
<dbReference type="PROSITE" id="PS00598">
    <property type="entry name" value="CHROMO_1"/>
    <property type="match status" value="1"/>
</dbReference>
<dbReference type="GO" id="GO:0005694">
    <property type="term" value="C:chromosome"/>
    <property type="evidence" value="ECO:0007669"/>
    <property type="project" value="UniProtKB-ARBA"/>
</dbReference>
<keyword evidence="3" id="KW-0175">Coiled coil</keyword>
<dbReference type="Pfam" id="PF00385">
    <property type="entry name" value="Chromo"/>
    <property type="match status" value="1"/>
</dbReference>
<dbReference type="AlphaFoldDB" id="A0A1E1X3F9"/>
<keyword evidence="2" id="KW-0539">Nucleus</keyword>
<accession>A0A1E1X3F9</accession>
<dbReference type="Gene3D" id="2.40.50.40">
    <property type="match status" value="1"/>
</dbReference>
<dbReference type="SUPFAM" id="SSF54160">
    <property type="entry name" value="Chromo domain-like"/>
    <property type="match status" value="1"/>
</dbReference>
<name>A0A1E1X3F9_9ACAR</name>
<protein>
    <submittedName>
        <fullName evidence="6">Putative chromatin organization modifier domain protein</fullName>
    </submittedName>
</protein>
<dbReference type="SMART" id="SM00298">
    <property type="entry name" value="CHROMO"/>
    <property type="match status" value="1"/>
</dbReference>
<dbReference type="InterPro" id="IPR023780">
    <property type="entry name" value="Chromo_domain"/>
</dbReference>
<proteinExistence type="evidence at transcript level"/>
<dbReference type="EMBL" id="GFAC01005612">
    <property type="protein sequence ID" value="JAT93576.1"/>
    <property type="molecule type" value="mRNA"/>
</dbReference>
<evidence type="ECO:0000259" key="5">
    <source>
        <dbReference type="PROSITE" id="PS50013"/>
    </source>
</evidence>
<reference evidence="6" key="1">
    <citation type="journal article" date="2017" name="Front. Cell. Infect. Microbiol.">
        <title>The Distinct Transcriptional Response of the Midgut of Amblyomma sculptum and Amblyomma aureolatum Ticks to Rickettsia rickettsii Correlates to Their Differences in Susceptibility to Infection.</title>
        <authorList>
            <person name="Martins L.A."/>
            <person name="Galletti M.F.B.M."/>
            <person name="Ribeiro J.M."/>
            <person name="Fujita A."/>
            <person name="Costa F.B."/>
            <person name="Labruna M.B."/>
            <person name="Daffre S."/>
            <person name="Fogaca A.C."/>
        </authorList>
    </citation>
    <scope>NUCLEOTIDE SEQUENCE</scope>
</reference>
<evidence type="ECO:0000256" key="3">
    <source>
        <dbReference type="SAM" id="Coils"/>
    </source>
</evidence>
<keyword evidence="4" id="KW-1133">Transmembrane helix</keyword>
<dbReference type="InterPro" id="IPR051219">
    <property type="entry name" value="Heterochromatin_chromo-domain"/>
</dbReference>
<dbReference type="GO" id="GO:0005634">
    <property type="term" value="C:nucleus"/>
    <property type="evidence" value="ECO:0007669"/>
    <property type="project" value="UniProtKB-SubCell"/>
</dbReference>
<comment type="subcellular location">
    <subcellularLocation>
        <location evidence="1">Nucleus</location>
    </subcellularLocation>
</comment>
<dbReference type="CDD" id="cd00024">
    <property type="entry name" value="CD_CSD"/>
    <property type="match status" value="1"/>
</dbReference>
<evidence type="ECO:0000256" key="1">
    <source>
        <dbReference type="ARBA" id="ARBA00004123"/>
    </source>
</evidence>
<evidence type="ECO:0000313" key="6">
    <source>
        <dbReference type="EMBL" id="JAT93576.1"/>
    </source>
</evidence>
<keyword evidence="4" id="KW-0812">Transmembrane</keyword>
<dbReference type="InterPro" id="IPR023779">
    <property type="entry name" value="Chromodomain_CS"/>
</dbReference>
<dbReference type="PANTHER" id="PTHR22812">
    <property type="entry name" value="CHROMOBOX PROTEIN"/>
    <property type="match status" value="1"/>
</dbReference>
<keyword evidence="4" id="KW-0472">Membrane</keyword>
<sequence length="221" mass="24957">RGVEKSVSTTECPQFCLKRMGDVFEVEQILDRRTRLKGRKERVEFLIRWKNFGPNDDTWEPRENLLGCTELLQQFEDNLAKAQNRMDDADMTVDLTRSDDVWEGKEHSFDDDDEGTELMPTPPRTPISQFGSVWEASAQQTLGAAEIITRRRLQVAVKRDGGGDREGMAAAKGTAHEETLFSQSSKWMYTLAVLVVTVLLVALVALLYGGADVTIFKGLWK</sequence>
<evidence type="ECO:0000256" key="4">
    <source>
        <dbReference type="SAM" id="Phobius"/>
    </source>
</evidence>
<dbReference type="InterPro" id="IPR016197">
    <property type="entry name" value="Chromo-like_dom_sf"/>
</dbReference>
<dbReference type="InterPro" id="IPR000953">
    <property type="entry name" value="Chromo/chromo_shadow_dom"/>
</dbReference>
<evidence type="ECO:0000256" key="2">
    <source>
        <dbReference type="ARBA" id="ARBA00023242"/>
    </source>
</evidence>